<sequence length="169" mass="19080">MISKTLLLAIFLILVNVVNGTTLPSKCESCILMISEFNAELAQIKLPLSVDTIDKAEQVVMDVGERVCAIMIKYRIDSSKQDLNRFVKGTTDAMLQLKSMRDKGVKINLEIPEELWDAPGIESSQLKLYCESILEEFEEAFIGSIYNNKDLKKEICVDKLKCNNSKKEL</sequence>
<name>A0AC35UGJ2_9BILA</name>
<dbReference type="Proteomes" id="UP000095286">
    <property type="component" value="Unplaced"/>
</dbReference>
<organism evidence="1 2">
    <name type="scientific">Rhabditophanes sp. KR3021</name>
    <dbReference type="NCBI Taxonomy" id="114890"/>
    <lineage>
        <taxon>Eukaryota</taxon>
        <taxon>Metazoa</taxon>
        <taxon>Ecdysozoa</taxon>
        <taxon>Nematoda</taxon>
        <taxon>Chromadorea</taxon>
        <taxon>Rhabditida</taxon>
        <taxon>Tylenchina</taxon>
        <taxon>Panagrolaimomorpha</taxon>
        <taxon>Strongyloidoidea</taxon>
        <taxon>Alloionematidae</taxon>
        <taxon>Rhabditophanes</taxon>
    </lineage>
</organism>
<proteinExistence type="predicted"/>
<evidence type="ECO:0000313" key="1">
    <source>
        <dbReference type="Proteomes" id="UP000095286"/>
    </source>
</evidence>
<dbReference type="WBParaSite" id="RSKR_0001130500.1">
    <property type="protein sequence ID" value="RSKR_0001130500.1"/>
    <property type="gene ID" value="RSKR_0001130500"/>
</dbReference>
<accession>A0AC35UGJ2</accession>
<evidence type="ECO:0000313" key="2">
    <source>
        <dbReference type="WBParaSite" id="RSKR_0001130500.1"/>
    </source>
</evidence>
<protein>
    <submittedName>
        <fullName evidence="2">DUF3456 domain-containing protein</fullName>
    </submittedName>
</protein>
<reference evidence="2" key="1">
    <citation type="submission" date="2016-11" db="UniProtKB">
        <authorList>
            <consortium name="WormBaseParasite"/>
        </authorList>
    </citation>
    <scope>IDENTIFICATION</scope>
    <source>
        <strain evidence="2">KR3021</strain>
    </source>
</reference>